<reference evidence="2 3" key="1">
    <citation type="submission" date="2021-06" db="EMBL/GenBank/DDBJ databases">
        <title>Caerostris extrusa draft genome.</title>
        <authorList>
            <person name="Kono N."/>
            <person name="Arakawa K."/>
        </authorList>
    </citation>
    <scope>NUCLEOTIDE SEQUENCE [LARGE SCALE GENOMIC DNA]</scope>
</reference>
<keyword evidence="1" id="KW-0732">Signal</keyword>
<comment type="caution">
    <text evidence="2">The sequence shown here is derived from an EMBL/GenBank/DDBJ whole genome shotgun (WGS) entry which is preliminary data.</text>
</comment>
<protein>
    <submittedName>
        <fullName evidence="2">Spider silk-constituting element SpiCE-CMa1</fullName>
    </submittedName>
</protein>
<keyword evidence="3" id="KW-1185">Reference proteome</keyword>
<evidence type="ECO:0000256" key="1">
    <source>
        <dbReference type="SAM" id="SignalP"/>
    </source>
</evidence>
<name>A0AAV4NSV7_CAEEX</name>
<dbReference type="Proteomes" id="UP001054945">
    <property type="component" value="Unassembled WGS sequence"/>
</dbReference>
<evidence type="ECO:0000313" key="3">
    <source>
        <dbReference type="Proteomes" id="UP001054945"/>
    </source>
</evidence>
<feature type="chain" id="PRO_5043741564" evidence="1">
    <location>
        <begin position="20"/>
        <end position="167"/>
    </location>
</feature>
<feature type="signal peptide" evidence="1">
    <location>
        <begin position="1"/>
        <end position="19"/>
    </location>
</feature>
<sequence>MIVALVLIAVALVPKPSLAYPLGAYADSAYGYDLVDDYYGPWNPEYFRGGQRWWGLPSRAWELNADPLDLYYGSPYTAVDGGRERFVRDYTISETDYGVRDSGTAYYPPLRSRYSAPWPLYGPQTRGLYYNAPLYDSPYNRRMFAAGIGTPRSSALRNGGDLTYLRR</sequence>
<dbReference type="EMBL" id="BPLR01021231">
    <property type="protein sequence ID" value="GIX87375.1"/>
    <property type="molecule type" value="Genomic_DNA"/>
</dbReference>
<organism evidence="2 3">
    <name type="scientific">Caerostris extrusa</name>
    <name type="common">Bark spider</name>
    <name type="synonym">Caerostris bankana</name>
    <dbReference type="NCBI Taxonomy" id="172846"/>
    <lineage>
        <taxon>Eukaryota</taxon>
        <taxon>Metazoa</taxon>
        <taxon>Ecdysozoa</taxon>
        <taxon>Arthropoda</taxon>
        <taxon>Chelicerata</taxon>
        <taxon>Arachnida</taxon>
        <taxon>Araneae</taxon>
        <taxon>Araneomorphae</taxon>
        <taxon>Entelegynae</taxon>
        <taxon>Araneoidea</taxon>
        <taxon>Araneidae</taxon>
        <taxon>Caerostris</taxon>
    </lineage>
</organism>
<accession>A0AAV4NSV7</accession>
<proteinExistence type="predicted"/>
<gene>
    <name evidence="2" type="primary">SpiCE-CMa1A1</name>
    <name evidence="2" type="ORF">CEXT_900301</name>
</gene>
<dbReference type="AlphaFoldDB" id="A0AAV4NSV7"/>
<evidence type="ECO:0000313" key="2">
    <source>
        <dbReference type="EMBL" id="GIX87375.1"/>
    </source>
</evidence>